<reference evidence="2" key="1">
    <citation type="submission" date="2019-11" db="EMBL/GenBank/DDBJ databases">
        <title>Comparative genomics of photobacteria reveal adaptation to distinct habitats.</title>
        <authorList>
            <person name="Fuertes-Perez S."/>
            <person name="Hilgarth M."/>
            <person name="Vogel R.F."/>
        </authorList>
    </citation>
    <scope>NUCLEOTIDE SEQUENCE</scope>
    <source>
        <strain evidence="2">TMW2.2145</strain>
    </source>
</reference>
<dbReference type="RefSeq" id="WP_232581014.1">
    <property type="nucleotide sequence ID" value="NZ_WMCP01000002.1"/>
</dbReference>
<proteinExistence type="predicted"/>
<accession>A0AAW4ZKD4</accession>
<comment type="caution">
    <text evidence="2">The sequence shown here is derived from an EMBL/GenBank/DDBJ whole genome shotgun (WGS) entry which is preliminary data.</text>
</comment>
<gene>
    <name evidence="2" type="ORF">GLP33_03675</name>
</gene>
<evidence type="ECO:0000259" key="1">
    <source>
        <dbReference type="Pfam" id="PF04321"/>
    </source>
</evidence>
<sequence>MNILMLGNNGFVGSVVQEKIKQNNNVYVVNENFDVTEKNETFNMLNRYVKEKNITCIINCIAMANLDDCEKEKELCKKINLEFVKCLCDFSVNKKIYLIHISSNAVYDGNNAPYSETDIKNPVNYYGKCKAEADDYINNKASNFAIVRPITIYGSKNKNDRHNPVTYFVEKLINNESIKLVDDNIVNMVHVKDFADAVSFIIDNKLTGEFNISGDVSESRYDLGVRICNVLDIDLSLIEKVSGKDFIMLAERPNNTSFNNSKMKIELKIKPRSLDRTIMDVGCEYRNK</sequence>
<dbReference type="Pfam" id="PF04321">
    <property type="entry name" value="RmlD_sub_bind"/>
    <property type="match status" value="1"/>
</dbReference>
<dbReference type="Gene3D" id="3.40.50.720">
    <property type="entry name" value="NAD(P)-binding Rossmann-like Domain"/>
    <property type="match status" value="1"/>
</dbReference>
<name>A0AAW4ZKD4_PHOPO</name>
<dbReference type="Proteomes" id="UP000813876">
    <property type="component" value="Unassembled WGS sequence"/>
</dbReference>
<dbReference type="EMBL" id="WMCP01000002">
    <property type="protein sequence ID" value="MCF2300825.1"/>
    <property type="molecule type" value="Genomic_DNA"/>
</dbReference>
<dbReference type="PANTHER" id="PTHR43242:SF1">
    <property type="entry name" value="NAD(P)-BINDING ROSSMANN-FOLD SUPERFAMILY PROTEIN"/>
    <property type="match status" value="1"/>
</dbReference>
<dbReference type="InterPro" id="IPR036291">
    <property type="entry name" value="NAD(P)-bd_dom_sf"/>
</dbReference>
<dbReference type="InterPro" id="IPR029903">
    <property type="entry name" value="RmlD-like-bd"/>
</dbReference>
<protein>
    <submittedName>
        <fullName evidence="2">Sugar nucleotide-binding protein</fullName>
    </submittedName>
</protein>
<dbReference type="SUPFAM" id="SSF51735">
    <property type="entry name" value="NAD(P)-binding Rossmann-fold domains"/>
    <property type="match status" value="1"/>
</dbReference>
<evidence type="ECO:0000313" key="3">
    <source>
        <dbReference type="Proteomes" id="UP000813876"/>
    </source>
</evidence>
<dbReference type="PANTHER" id="PTHR43242">
    <property type="entry name" value="NAD(P)-BINDING ROSSMANN-FOLD SUPERFAMILY PROTEIN"/>
    <property type="match status" value="1"/>
</dbReference>
<feature type="domain" description="RmlD-like substrate binding" evidence="1">
    <location>
        <begin position="1"/>
        <end position="278"/>
    </location>
</feature>
<evidence type="ECO:0000313" key="2">
    <source>
        <dbReference type="EMBL" id="MCF2300825.1"/>
    </source>
</evidence>
<dbReference type="AlphaFoldDB" id="A0AAW4ZKD4"/>
<organism evidence="2 3">
    <name type="scientific">Photobacterium phosphoreum</name>
    <dbReference type="NCBI Taxonomy" id="659"/>
    <lineage>
        <taxon>Bacteria</taxon>
        <taxon>Pseudomonadati</taxon>
        <taxon>Pseudomonadota</taxon>
        <taxon>Gammaproteobacteria</taxon>
        <taxon>Vibrionales</taxon>
        <taxon>Vibrionaceae</taxon>
        <taxon>Photobacterium</taxon>
    </lineage>
</organism>